<feature type="domain" description="Blue (type 1) copper" evidence="8">
    <location>
        <begin position="71"/>
        <end position="150"/>
    </location>
</feature>
<keyword evidence="4" id="KW-0249">Electron transport</keyword>
<dbReference type="PROSITE" id="PS00196">
    <property type="entry name" value="COPPER_BLUE"/>
    <property type="match status" value="2"/>
</dbReference>
<dbReference type="PANTHER" id="PTHR34192:SF10">
    <property type="entry name" value="PLASTOCYANIN MAJOR ISOFORM, CHLOROPLASTIC-RELATED"/>
    <property type="match status" value="1"/>
</dbReference>
<name>A0ABD5NC08_9EURY</name>
<evidence type="ECO:0000256" key="1">
    <source>
        <dbReference type="ARBA" id="ARBA00004370"/>
    </source>
</evidence>
<evidence type="ECO:0000313" key="10">
    <source>
        <dbReference type="Proteomes" id="UP001595660"/>
    </source>
</evidence>
<dbReference type="InterPro" id="IPR019546">
    <property type="entry name" value="TAT_signal_bac_arc"/>
</dbReference>
<keyword evidence="3" id="KW-0479">Metal-binding</keyword>
<protein>
    <submittedName>
        <fullName evidence="9">Halocyanin domain-containing protein</fullName>
    </submittedName>
</protein>
<keyword evidence="10" id="KW-1185">Reference proteome</keyword>
<evidence type="ECO:0000256" key="2">
    <source>
        <dbReference type="ARBA" id="ARBA00022448"/>
    </source>
</evidence>
<dbReference type="InterPro" id="IPR017533">
    <property type="entry name" value="Halocyanin"/>
</dbReference>
<dbReference type="GO" id="GO:0016020">
    <property type="term" value="C:membrane"/>
    <property type="evidence" value="ECO:0007669"/>
    <property type="project" value="UniProtKB-SubCell"/>
</dbReference>
<keyword evidence="5" id="KW-0186">Copper</keyword>
<dbReference type="RefSeq" id="WP_232572122.1">
    <property type="nucleotide sequence ID" value="NZ_CP089466.1"/>
</dbReference>
<dbReference type="InterPro" id="IPR008972">
    <property type="entry name" value="Cupredoxin"/>
</dbReference>
<dbReference type="InterPro" id="IPR028871">
    <property type="entry name" value="BlueCu_1_BS"/>
</dbReference>
<dbReference type="Gene3D" id="2.60.40.420">
    <property type="entry name" value="Cupredoxins - blue copper proteins"/>
    <property type="match status" value="2"/>
</dbReference>
<keyword evidence="2" id="KW-0813">Transport</keyword>
<dbReference type="SUPFAM" id="SSF49503">
    <property type="entry name" value="Cupredoxins"/>
    <property type="match status" value="2"/>
</dbReference>
<dbReference type="Pfam" id="PF00127">
    <property type="entry name" value="Copper-bind"/>
    <property type="match status" value="2"/>
</dbReference>
<dbReference type="InterPro" id="IPR006311">
    <property type="entry name" value="TAT_signal"/>
</dbReference>
<organism evidence="9 10">
    <name type="scientific">Halobacterium litoreum</name>
    <dbReference type="NCBI Taxonomy" id="2039234"/>
    <lineage>
        <taxon>Archaea</taxon>
        <taxon>Methanobacteriati</taxon>
        <taxon>Methanobacteriota</taxon>
        <taxon>Stenosarchaea group</taxon>
        <taxon>Halobacteria</taxon>
        <taxon>Halobacteriales</taxon>
        <taxon>Halobacteriaceae</taxon>
        <taxon>Halobacterium</taxon>
    </lineage>
</organism>
<comment type="subcellular location">
    <subcellularLocation>
        <location evidence="1">Membrane</location>
    </subcellularLocation>
</comment>
<feature type="compositionally biased region" description="Gly residues" evidence="7">
    <location>
        <begin position="159"/>
        <end position="170"/>
    </location>
</feature>
<dbReference type="PANTHER" id="PTHR34192">
    <property type="entry name" value="PLASTOCYANIN MAJOR ISOFORM, CHLOROPLASTIC-RELATED"/>
    <property type="match status" value="1"/>
</dbReference>
<dbReference type="NCBIfam" id="TIGR03102">
    <property type="entry name" value="halo_cynanin"/>
    <property type="match status" value="2"/>
</dbReference>
<dbReference type="InterPro" id="IPR000923">
    <property type="entry name" value="BlueCu_1"/>
</dbReference>
<dbReference type="CDD" id="cd04220">
    <property type="entry name" value="Halocyanin"/>
    <property type="match status" value="1"/>
</dbReference>
<dbReference type="GeneID" id="69117349"/>
<dbReference type="PROSITE" id="PS51318">
    <property type="entry name" value="TAT"/>
    <property type="match status" value="1"/>
</dbReference>
<dbReference type="Pfam" id="PF10518">
    <property type="entry name" value="TAT_signal"/>
    <property type="match status" value="1"/>
</dbReference>
<evidence type="ECO:0000256" key="4">
    <source>
        <dbReference type="ARBA" id="ARBA00022982"/>
    </source>
</evidence>
<evidence type="ECO:0000256" key="6">
    <source>
        <dbReference type="ARBA" id="ARBA00023136"/>
    </source>
</evidence>
<evidence type="ECO:0000256" key="7">
    <source>
        <dbReference type="SAM" id="MobiDB-lite"/>
    </source>
</evidence>
<dbReference type="GO" id="GO:0046872">
    <property type="term" value="F:metal ion binding"/>
    <property type="evidence" value="ECO:0007669"/>
    <property type="project" value="UniProtKB-KW"/>
</dbReference>
<evidence type="ECO:0000256" key="5">
    <source>
        <dbReference type="ARBA" id="ARBA00023008"/>
    </source>
</evidence>
<comment type="caution">
    <text evidence="9">The sequence shown here is derived from an EMBL/GenBank/DDBJ whole genome shotgun (WGS) entry which is preliminary data.</text>
</comment>
<feature type="domain" description="Blue (type 1) copper" evidence="8">
    <location>
        <begin position="211"/>
        <end position="289"/>
    </location>
</feature>
<sequence>MNTDEPTHVSRRTVLKASAAAGAAAVGTTAFAGGAAAQDGSLGEWLSNVGNFDGVVDETGKDEVTVTVGSEANGGPYGFGPAAIRVDPGTKVVWEWKSGTHNVVADDGSYESAMKGEQGFTFSQTFDSEGVSKYYCNPHKAMGMKGAVVVGDVEVDTGASGGSGGGGSDGGDAESTESVDFGGWFDNVGNFDGVVDETGKSEVTVTVGSEGNGGPYGFGPAAVRVDPGTTVVWEWKSGTHNVVANDGAYESEMVGEQGHTFSQTFDSEGVSKYYCQPHEAMGMKGAVVVGDGGGGSGGDAGGLSMEEFGVLGFAGVLIAGLLSPFAAKAFGKSEE</sequence>
<dbReference type="EMBL" id="JBHRWN010000002">
    <property type="protein sequence ID" value="MFC3476735.1"/>
    <property type="molecule type" value="Genomic_DNA"/>
</dbReference>
<reference evidence="9 10" key="1">
    <citation type="journal article" date="2019" name="Int. J. Syst. Evol. Microbiol.">
        <title>The Global Catalogue of Microorganisms (GCM) 10K type strain sequencing project: providing services to taxonomists for standard genome sequencing and annotation.</title>
        <authorList>
            <consortium name="The Broad Institute Genomics Platform"/>
            <consortium name="The Broad Institute Genome Sequencing Center for Infectious Disease"/>
            <person name="Wu L."/>
            <person name="Ma J."/>
        </authorList>
    </citation>
    <scope>NUCLEOTIDE SEQUENCE [LARGE SCALE GENOMIC DNA]</scope>
    <source>
        <strain evidence="9 10">CGMCC 1.12562</strain>
    </source>
</reference>
<dbReference type="AlphaFoldDB" id="A0ABD5NC08"/>
<evidence type="ECO:0000313" key="9">
    <source>
        <dbReference type="EMBL" id="MFC3476735.1"/>
    </source>
</evidence>
<keyword evidence="6" id="KW-0472">Membrane</keyword>
<proteinExistence type="predicted"/>
<evidence type="ECO:0000256" key="3">
    <source>
        <dbReference type="ARBA" id="ARBA00022723"/>
    </source>
</evidence>
<accession>A0ABD5NC08</accession>
<evidence type="ECO:0000259" key="8">
    <source>
        <dbReference type="Pfam" id="PF00127"/>
    </source>
</evidence>
<dbReference type="Proteomes" id="UP001595660">
    <property type="component" value="Unassembled WGS sequence"/>
</dbReference>
<feature type="region of interest" description="Disordered" evidence="7">
    <location>
        <begin position="158"/>
        <end position="179"/>
    </location>
</feature>
<gene>
    <name evidence="9" type="ORF">ACFOKC_03255</name>
</gene>